<feature type="domain" description="PABS" evidence="5">
    <location>
        <begin position="1"/>
        <end position="234"/>
    </location>
</feature>
<reference evidence="6 7" key="1">
    <citation type="submission" date="2020-08" db="EMBL/GenBank/DDBJ databases">
        <title>Functional genomics of gut bacteria from endangered species of beetles.</title>
        <authorList>
            <person name="Carlos-Shanley C."/>
        </authorList>
    </citation>
    <scope>NUCLEOTIDE SEQUENCE [LARGE SCALE GENOMIC DNA]</scope>
    <source>
        <strain evidence="6 7">S00179</strain>
    </source>
</reference>
<organism evidence="6 7">
    <name type="scientific">Pseudomonas nitroreducens</name>
    <dbReference type="NCBI Taxonomy" id="46680"/>
    <lineage>
        <taxon>Bacteria</taxon>
        <taxon>Pseudomonadati</taxon>
        <taxon>Pseudomonadota</taxon>
        <taxon>Gammaproteobacteria</taxon>
        <taxon>Pseudomonadales</taxon>
        <taxon>Pseudomonadaceae</taxon>
        <taxon>Pseudomonas</taxon>
    </lineage>
</organism>
<comment type="caution">
    <text evidence="6">The sequence shown here is derived from an EMBL/GenBank/DDBJ whole genome shotgun (WGS) entry which is preliminary data.</text>
</comment>
<dbReference type="Proteomes" id="UP000566995">
    <property type="component" value="Unassembled WGS sequence"/>
</dbReference>
<dbReference type="AlphaFoldDB" id="A0A7W7KGJ9"/>
<evidence type="ECO:0000259" key="5">
    <source>
        <dbReference type="PROSITE" id="PS51006"/>
    </source>
</evidence>
<accession>A0A7W7KGJ9</accession>
<evidence type="ECO:0000313" key="6">
    <source>
        <dbReference type="EMBL" id="MBB4862364.1"/>
    </source>
</evidence>
<dbReference type="PANTHER" id="PTHR43317">
    <property type="entry name" value="THERMOSPERMINE SYNTHASE ACAULIS5"/>
    <property type="match status" value="1"/>
</dbReference>
<dbReference type="Pfam" id="PF01564">
    <property type="entry name" value="Spermine_synth"/>
    <property type="match status" value="1"/>
</dbReference>
<keyword evidence="2 4" id="KW-0808">Transferase</keyword>
<dbReference type="InterPro" id="IPR030374">
    <property type="entry name" value="PABS"/>
</dbReference>
<keyword evidence="3 4" id="KW-0620">Polyamine biosynthesis</keyword>
<dbReference type="SUPFAM" id="SSF53335">
    <property type="entry name" value="S-adenosyl-L-methionine-dependent methyltransferases"/>
    <property type="match status" value="1"/>
</dbReference>
<evidence type="ECO:0000256" key="4">
    <source>
        <dbReference type="PROSITE-ProRule" id="PRU00354"/>
    </source>
</evidence>
<evidence type="ECO:0000256" key="3">
    <source>
        <dbReference type="ARBA" id="ARBA00023115"/>
    </source>
</evidence>
<dbReference type="EMBL" id="JACHLI010000003">
    <property type="protein sequence ID" value="MBB4862364.1"/>
    <property type="molecule type" value="Genomic_DNA"/>
</dbReference>
<feature type="active site" description="Proton acceptor" evidence="4">
    <location>
        <position position="149"/>
    </location>
</feature>
<evidence type="ECO:0000256" key="1">
    <source>
        <dbReference type="ARBA" id="ARBA00007867"/>
    </source>
</evidence>
<dbReference type="PROSITE" id="PS51006">
    <property type="entry name" value="PABS_2"/>
    <property type="match status" value="1"/>
</dbReference>
<evidence type="ECO:0000313" key="7">
    <source>
        <dbReference type="Proteomes" id="UP000566995"/>
    </source>
</evidence>
<dbReference type="GO" id="GO:0016740">
    <property type="term" value="F:transferase activity"/>
    <property type="evidence" value="ECO:0007669"/>
    <property type="project" value="UniProtKB-UniRule"/>
</dbReference>
<protein>
    <submittedName>
        <fullName evidence="6">Spermidine synthase</fullName>
    </submittedName>
</protein>
<dbReference type="InterPro" id="IPR029063">
    <property type="entry name" value="SAM-dependent_MTases_sf"/>
</dbReference>
<sequence>MSEELLNEEPLHEELLIVEERDDFGVIRVVESGAYRYLEFGDEVEQSCVLMDDPSWLEYDYSRAMLVGALCHSRPRRALFLGFGAGSLTQACLKYLPLDEVEAIELRPSIPRLAREHLGLVADERLNLRIGDAVQELAECEPADLIFLDLYTDTGPAPAHIAWDFLGTCRERLRPGGWLVINQWSTDDGRPLGAALLRGRFHRHYWECPVPEGNVIVFVPAKLDQELNLRGLKKRVGALEPQLGYSLKTYIESLRPAQ</sequence>
<evidence type="ECO:0000256" key="2">
    <source>
        <dbReference type="ARBA" id="ARBA00022679"/>
    </source>
</evidence>
<dbReference type="GO" id="GO:0006596">
    <property type="term" value="P:polyamine biosynthetic process"/>
    <property type="evidence" value="ECO:0007669"/>
    <property type="project" value="UniProtKB-UniRule"/>
</dbReference>
<dbReference type="RefSeq" id="WP_184586748.1">
    <property type="nucleotide sequence ID" value="NZ_JACHLI010000003.1"/>
</dbReference>
<name>A0A7W7KGJ9_PSENT</name>
<proteinExistence type="inferred from homology"/>
<dbReference type="CDD" id="cd02440">
    <property type="entry name" value="AdoMet_MTases"/>
    <property type="match status" value="1"/>
</dbReference>
<dbReference type="PANTHER" id="PTHR43317:SF1">
    <property type="entry name" value="THERMOSPERMINE SYNTHASE ACAULIS5"/>
    <property type="match status" value="1"/>
</dbReference>
<comment type="similarity">
    <text evidence="1">Belongs to the spermidine/spermine synthase family.</text>
</comment>
<gene>
    <name evidence="6" type="ORF">HNP46_001202</name>
</gene>
<dbReference type="Gene3D" id="3.40.50.150">
    <property type="entry name" value="Vaccinia Virus protein VP39"/>
    <property type="match status" value="1"/>
</dbReference>